<dbReference type="HOGENOM" id="CLU_2317861_0_0_11"/>
<dbReference type="KEGG" id="pbo:PACID_00520"/>
<dbReference type="PATRIC" id="fig|1171373.8.peg.50"/>
<evidence type="ECO:0008006" key="4">
    <source>
        <dbReference type="Google" id="ProtNLM"/>
    </source>
</evidence>
<feature type="region of interest" description="Disordered" evidence="1">
    <location>
        <begin position="80"/>
        <end position="99"/>
    </location>
</feature>
<feature type="compositionally biased region" description="Basic residues" evidence="1">
    <location>
        <begin position="86"/>
        <end position="99"/>
    </location>
</feature>
<gene>
    <name evidence="2" type="ordered locus">PACID_00520</name>
</gene>
<reference evidence="2 3" key="1">
    <citation type="journal article" date="2012" name="BMC Genomics">
        <title>The genome sequence of Propionibacterium acidipropionici provides insights into its biotechnological and industrial potential.</title>
        <authorList>
            <person name="Parizzi L.P."/>
            <person name="Grassi M.C."/>
            <person name="Llerena L.A."/>
            <person name="Carazzolle M.F."/>
            <person name="Queiroz V.L."/>
            <person name="Lunardi I."/>
            <person name="Zeidler A.F."/>
            <person name="Teixeira P.J."/>
            <person name="Mieczkowski P."/>
            <person name="Rincones J."/>
            <person name="Pereira G.A."/>
        </authorList>
    </citation>
    <scope>NUCLEOTIDE SEQUENCE [LARGE SCALE GENOMIC DNA]</scope>
    <source>
        <strain evidence="3">ATCC 4875 / DSM 20272 / JCM 6432 / NBRC 12425 / NCIMB 8070</strain>
    </source>
</reference>
<evidence type="ECO:0000313" key="3">
    <source>
        <dbReference type="Proteomes" id="UP000000214"/>
    </source>
</evidence>
<organism evidence="2 3">
    <name type="scientific">Acidipropionibacterium acidipropionici (strain ATCC 4875 / DSM 20272 / JCM 6432 / NBRC 12425 / NCIMB 8070 / 4)</name>
    <name type="common">Propionibacterium acidipropionici</name>
    <dbReference type="NCBI Taxonomy" id="1171373"/>
    <lineage>
        <taxon>Bacteria</taxon>
        <taxon>Bacillati</taxon>
        <taxon>Actinomycetota</taxon>
        <taxon>Actinomycetes</taxon>
        <taxon>Propionibacteriales</taxon>
        <taxon>Propionibacteriaceae</taxon>
        <taxon>Acidipropionibacterium</taxon>
    </lineage>
</organism>
<dbReference type="Proteomes" id="UP000000214">
    <property type="component" value="Chromosome"/>
</dbReference>
<dbReference type="EMBL" id="CP003493">
    <property type="protein sequence ID" value="AFV87903.1"/>
    <property type="molecule type" value="Genomic_DNA"/>
</dbReference>
<evidence type="ECO:0000256" key="1">
    <source>
        <dbReference type="SAM" id="MobiDB-lite"/>
    </source>
</evidence>
<evidence type="ECO:0000313" key="2">
    <source>
        <dbReference type="EMBL" id="AFV87903.1"/>
    </source>
</evidence>
<proteinExistence type="predicted"/>
<accession>K7RSS7</accession>
<feature type="region of interest" description="Disordered" evidence="1">
    <location>
        <begin position="1"/>
        <end position="27"/>
    </location>
</feature>
<sequence length="99" mass="11220">MRIMTHASRQSAMHRISLPMTARDADDLSRLRDDMAEDADGRPSQASVAHEAIRRGLDIMMWAEQQEQAYVELGEELRATAASRRERARSRRRGTAGPQ</sequence>
<dbReference type="AlphaFoldDB" id="K7RSS7"/>
<protein>
    <recommendedName>
        <fullName evidence="4">CopG family transcriptional regulator</fullName>
    </recommendedName>
</protein>
<name>K7RSS7_ACIA4</name>